<keyword evidence="5" id="KW-1185">Reference proteome</keyword>
<dbReference type="PANTHER" id="PTHR24201">
    <property type="entry name" value="ANK_REP_REGION DOMAIN-CONTAINING PROTEIN"/>
    <property type="match status" value="1"/>
</dbReference>
<protein>
    <submittedName>
        <fullName evidence="4">Uncharacterized protein</fullName>
    </submittedName>
</protein>
<dbReference type="Pfam" id="PF00023">
    <property type="entry name" value="Ank"/>
    <property type="match status" value="1"/>
</dbReference>
<dbReference type="PROSITE" id="PS50297">
    <property type="entry name" value="ANK_REP_REGION"/>
    <property type="match status" value="2"/>
</dbReference>
<organism evidence="4 5">
    <name type="scientific">Thecamonas trahens ATCC 50062</name>
    <dbReference type="NCBI Taxonomy" id="461836"/>
    <lineage>
        <taxon>Eukaryota</taxon>
        <taxon>Apusozoa</taxon>
        <taxon>Apusomonadida</taxon>
        <taxon>Apusomonadidae</taxon>
        <taxon>Thecamonas</taxon>
    </lineage>
</organism>
<dbReference type="EMBL" id="GL349465">
    <property type="protein sequence ID" value="KNC51198.1"/>
    <property type="molecule type" value="Genomic_DNA"/>
</dbReference>
<dbReference type="Proteomes" id="UP000054408">
    <property type="component" value="Unassembled WGS sequence"/>
</dbReference>
<dbReference type="SUPFAM" id="SSF48403">
    <property type="entry name" value="Ankyrin repeat"/>
    <property type="match status" value="1"/>
</dbReference>
<dbReference type="PROSITE" id="PS50088">
    <property type="entry name" value="ANK_REPEAT"/>
    <property type="match status" value="2"/>
</dbReference>
<reference evidence="4 5" key="1">
    <citation type="submission" date="2010-05" db="EMBL/GenBank/DDBJ databases">
        <title>The Genome Sequence of Thecamonas trahens ATCC 50062.</title>
        <authorList>
            <consortium name="The Broad Institute Genome Sequencing Platform"/>
            <person name="Russ C."/>
            <person name="Cuomo C."/>
            <person name="Shea T."/>
            <person name="Young S.K."/>
            <person name="Zeng Q."/>
            <person name="Koehrsen M."/>
            <person name="Haas B."/>
            <person name="Borodovsky M."/>
            <person name="Guigo R."/>
            <person name="Alvarado L."/>
            <person name="Berlin A."/>
            <person name="Bochicchio J."/>
            <person name="Borenstein D."/>
            <person name="Chapman S."/>
            <person name="Chen Z."/>
            <person name="Freedman E."/>
            <person name="Gellesch M."/>
            <person name="Goldberg J."/>
            <person name="Griggs A."/>
            <person name="Gujja S."/>
            <person name="Heilman E."/>
            <person name="Heiman D."/>
            <person name="Hepburn T."/>
            <person name="Howarth C."/>
            <person name="Jen D."/>
            <person name="Larson L."/>
            <person name="Mehta T."/>
            <person name="Park D."/>
            <person name="Pearson M."/>
            <person name="Roberts A."/>
            <person name="Saif S."/>
            <person name="Shenoy N."/>
            <person name="Sisk P."/>
            <person name="Stolte C."/>
            <person name="Sykes S."/>
            <person name="Thomson T."/>
            <person name="Walk T."/>
            <person name="White J."/>
            <person name="Yandava C."/>
            <person name="Burger G."/>
            <person name="Gray M.W."/>
            <person name="Holland P.W.H."/>
            <person name="King N."/>
            <person name="Lang F.B.F."/>
            <person name="Roger A.J."/>
            <person name="Ruiz-Trillo I."/>
            <person name="Lander E."/>
            <person name="Nusbaum C."/>
        </authorList>
    </citation>
    <scope>NUCLEOTIDE SEQUENCE [LARGE SCALE GENOMIC DNA]</scope>
    <source>
        <strain evidence="4 5">ATCC 50062</strain>
    </source>
</reference>
<dbReference type="GeneID" id="25565691"/>
<dbReference type="Gene3D" id="1.25.40.20">
    <property type="entry name" value="Ankyrin repeat-containing domain"/>
    <property type="match status" value="1"/>
</dbReference>
<feature type="repeat" description="ANK" evidence="3">
    <location>
        <begin position="109"/>
        <end position="141"/>
    </location>
</feature>
<sequence>MTTETPARASLVALVRDGGSAEAVSHLVASGAGLDEVDGSGRTAVYWAARLGLADLVAALLAAGASPLLRERGTKASPLAAAVAHNNILAVDELLRCGREVGLDAQDAQGKTPLHIAAEWGFTHIVLRLLDAHPALDLADNEGRLPVHLAANDDIKALLDAANAAEADLGLPHVGGSVLDSSWRPQQPPPSQMLVDSRVDLSLEDALVQEEVSEVNRLLTRELNARAVDPYLTPMVLGVARDVPAVAAAKAEFDARVDELRKASIARKEWLSAEMVHAEGASDRLQLLMEAVHADQMADNAMLSKLGHEIDALMPSEASGDAANAPLRAFRNVHSSTTWARAKAASHARARPAHLGYDVLAPAQVIPSTLGAPTTGESDIVLTASARLVNAASGALVPALADGTLLLAPDTGLQLDWEVVLAGDGALRHVMGGFVCRGPLSCALEWGADVAAMVGSGSTPLALVLDVAATATPDAVVPVFVRLHVAVAAALAPDDGANSSSSQSKPATCRVVVRTTASGKVHVYNG</sequence>
<name>A0A0L0DIP2_THETB</name>
<feature type="repeat" description="ANK" evidence="3">
    <location>
        <begin position="40"/>
        <end position="72"/>
    </location>
</feature>
<evidence type="ECO:0000256" key="3">
    <source>
        <dbReference type="PROSITE-ProRule" id="PRU00023"/>
    </source>
</evidence>
<gene>
    <name evidence="4" type="ORF">AMSG_06552</name>
</gene>
<dbReference type="Pfam" id="PF12796">
    <property type="entry name" value="Ank_2"/>
    <property type="match status" value="1"/>
</dbReference>
<evidence type="ECO:0000256" key="1">
    <source>
        <dbReference type="ARBA" id="ARBA00022737"/>
    </source>
</evidence>
<dbReference type="InterPro" id="IPR050776">
    <property type="entry name" value="Ank_Repeat/CDKN_Inhibitor"/>
</dbReference>
<dbReference type="AlphaFoldDB" id="A0A0L0DIP2"/>
<proteinExistence type="predicted"/>
<evidence type="ECO:0000313" key="4">
    <source>
        <dbReference type="EMBL" id="KNC51198.1"/>
    </source>
</evidence>
<accession>A0A0L0DIP2</accession>
<evidence type="ECO:0000313" key="5">
    <source>
        <dbReference type="Proteomes" id="UP000054408"/>
    </source>
</evidence>
<keyword evidence="1" id="KW-0677">Repeat</keyword>
<dbReference type="InterPro" id="IPR036770">
    <property type="entry name" value="Ankyrin_rpt-contain_sf"/>
</dbReference>
<keyword evidence="2 3" id="KW-0040">ANK repeat</keyword>
<dbReference type="STRING" id="461836.A0A0L0DIP2"/>
<evidence type="ECO:0000256" key="2">
    <source>
        <dbReference type="ARBA" id="ARBA00023043"/>
    </source>
</evidence>
<dbReference type="SMART" id="SM00248">
    <property type="entry name" value="ANK"/>
    <property type="match status" value="3"/>
</dbReference>
<dbReference type="eggNOG" id="KOG0504">
    <property type="taxonomic scope" value="Eukaryota"/>
</dbReference>
<dbReference type="InterPro" id="IPR002110">
    <property type="entry name" value="Ankyrin_rpt"/>
</dbReference>
<dbReference type="RefSeq" id="XP_013756398.1">
    <property type="nucleotide sequence ID" value="XM_013900944.1"/>
</dbReference>